<dbReference type="InterPro" id="IPR036515">
    <property type="entry name" value="Transposase_17_sf"/>
</dbReference>
<feature type="domain" description="Transposase IS200-like" evidence="1">
    <location>
        <begin position="9"/>
        <end position="69"/>
    </location>
</feature>
<gene>
    <name evidence="2" type="ORF">AKJ09_01805</name>
</gene>
<dbReference type="Pfam" id="PF01797">
    <property type="entry name" value="Y1_Tnp"/>
    <property type="match status" value="1"/>
</dbReference>
<proteinExistence type="predicted"/>
<dbReference type="InterPro" id="IPR002686">
    <property type="entry name" value="Transposase_17"/>
</dbReference>
<dbReference type="SUPFAM" id="SSF143422">
    <property type="entry name" value="Transposase IS200-like"/>
    <property type="match status" value="1"/>
</dbReference>
<dbReference type="GO" id="GO:0006313">
    <property type="term" value="P:DNA transposition"/>
    <property type="evidence" value="ECO:0007669"/>
    <property type="project" value="InterPro"/>
</dbReference>
<evidence type="ECO:0000259" key="1">
    <source>
        <dbReference type="Pfam" id="PF01797"/>
    </source>
</evidence>
<accession>A0A0K1PP02</accession>
<name>A0A0K1PP02_9BACT</name>
<protein>
    <recommendedName>
        <fullName evidence="1">Transposase IS200-like domain-containing protein</fullName>
    </recommendedName>
</protein>
<sequence length="128" mass="14795">MENAVRSTRRDDFQIVEYSIQSDHVHAIVEASDKRALERGMKSFTVRVSRRLKKLLGLQRAGIWSDRYHRRDFTSPRQVRNGLVYVIANYKKHHPIPVGVPQNRAKARPPLESRVVVIAEEHGSGWRG</sequence>
<dbReference type="Gene3D" id="3.30.70.1290">
    <property type="entry name" value="Transposase IS200-like"/>
    <property type="match status" value="1"/>
</dbReference>
<evidence type="ECO:0000313" key="2">
    <source>
        <dbReference type="EMBL" id="AKU95141.1"/>
    </source>
</evidence>
<dbReference type="EMBL" id="CP012333">
    <property type="protein sequence ID" value="AKU95141.1"/>
    <property type="molecule type" value="Genomic_DNA"/>
</dbReference>
<organism evidence="2 3">
    <name type="scientific">Labilithrix luteola</name>
    <dbReference type="NCBI Taxonomy" id="1391654"/>
    <lineage>
        <taxon>Bacteria</taxon>
        <taxon>Pseudomonadati</taxon>
        <taxon>Myxococcota</taxon>
        <taxon>Polyangia</taxon>
        <taxon>Polyangiales</taxon>
        <taxon>Labilitrichaceae</taxon>
        <taxon>Labilithrix</taxon>
    </lineage>
</organism>
<dbReference type="GO" id="GO:0003677">
    <property type="term" value="F:DNA binding"/>
    <property type="evidence" value="ECO:0007669"/>
    <property type="project" value="InterPro"/>
</dbReference>
<dbReference type="GO" id="GO:0004803">
    <property type="term" value="F:transposase activity"/>
    <property type="evidence" value="ECO:0007669"/>
    <property type="project" value="InterPro"/>
</dbReference>
<dbReference type="KEGG" id="llu:AKJ09_01805"/>
<evidence type="ECO:0000313" key="3">
    <source>
        <dbReference type="Proteomes" id="UP000064967"/>
    </source>
</evidence>
<reference evidence="2 3" key="1">
    <citation type="submission" date="2015-08" db="EMBL/GenBank/DDBJ databases">
        <authorList>
            <person name="Babu N.S."/>
            <person name="Beckwith C.J."/>
            <person name="Beseler K.G."/>
            <person name="Brison A."/>
            <person name="Carone J.V."/>
            <person name="Caskin T.P."/>
            <person name="Diamond M."/>
            <person name="Durham M.E."/>
            <person name="Foxe J.M."/>
            <person name="Go M."/>
            <person name="Henderson B.A."/>
            <person name="Jones I.B."/>
            <person name="McGettigan J.A."/>
            <person name="Micheletti S.J."/>
            <person name="Nasrallah M.E."/>
            <person name="Ortiz D."/>
            <person name="Piller C.R."/>
            <person name="Privatt S.R."/>
            <person name="Schneider S.L."/>
            <person name="Sharp S."/>
            <person name="Smith T.C."/>
            <person name="Stanton J.D."/>
            <person name="Ullery H.E."/>
            <person name="Wilson R.J."/>
            <person name="Serrano M.G."/>
            <person name="Buck G."/>
            <person name="Lee V."/>
            <person name="Wang Y."/>
            <person name="Carvalho R."/>
            <person name="Voegtly L."/>
            <person name="Shi R."/>
            <person name="Duckworth R."/>
            <person name="Johnson A."/>
            <person name="Loviza R."/>
            <person name="Walstead R."/>
            <person name="Shah Z."/>
            <person name="Kiflezghi M."/>
            <person name="Wade K."/>
            <person name="Ball S.L."/>
            <person name="Bradley K.W."/>
            <person name="Asai D.J."/>
            <person name="Bowman C.A."/>
            <person name="Russell D.A."/>
            <person name="Pope W.H."/>
            <person name="Jacobs-Sera D."/>
            <person name="Hendrix R.W."/>
            <person name="Hatfull G.F."/>
        </authorList>
    </citation>
    <scope>NUCLEOTIDE SEQUENCE [LARGE SCALE GENOMIC DNA]</scope>
    <source>
        <strain evidence="2 3">DSM 27648</strain>
    </source>
</reference>
<dbReference type="AlphaFoldDB" id="A0A0K1PP02"/>
<keyword evidence="3" id="KW-1185">Reference proteome</keyword>
<dbReference type="Proteomes" id="UP000064967">
    <property type="component" value="Chromosome"/>
</dbReference>